<dbReference type="Gene3D" id="3.40.50.720">
    <property type="entry name" value="NAD(P)-binding Rossmann-like Domain"/>
    <property type="match status" value="1"/>
</dbReference>
<dbReference type="EC" id="1.1.1.100" evidence="6"/>
<comment type="caution">
    <text evidence="6">The sequence shown here is derived from an EMBL/GenBank/DDBJ whole genome shotgun (WGS) entry which is preliminary data.</text>
</comment>
<reference evidence="7" key="1">
    <citation type="submission" date="2015-07" db="EMBL/GenBank/DDBJ databases">
        <title>Discovery of a poly(ethylene terephthalate assimilation.</title>
        <authorList>
            <person name="Yoshida S."/>
            <person name="Hiraga K."/>
            <person name="Takehana T."/>
            <person name="Taniguchi I."/>
            <person name="Yamaji H."/>
            <person name="Maeda Y."/>
            <person name="Toyohara K."/>
            <person name="Miyamoto K."/>
            <person name="Kimura Y."/>
            <person name="Oda K."/>
        </authorList>
    </citation>
    <scope>NUCLEOTIDE SEQUENCE [LARGE SCALE GENOMIC DNA]</scope>
    <source>
        <strain evidence="7">NBRC 110686 / TISTR 2288 / 201-F6</strain>
    </source>
</reference>
<dbReference type="EMBL" id="BBYR01000037">
    <property type="protein sequence ID" value="GAP36648.1"/>
    <property type="molecule type" value="Genomic_DNA"/>
</dbReference>
<keyword evidence="5" id="KW-0753">Steroid metabolism</keyword>
<evidence type="ECO:0000313" key="6">
    <source>
        <dbReference type="EMBL" id="GAP36648.1"/>
    </source>
</evidence>
<keyword evidence="4" id="KW-0443">Lipid metabolism</keyword>
<dbReference type="AlphaFoldDB" id="A0A0K8P224"/>
<dbReference type="PRINTS" id="PR00081">
    <property type="entry name" value="GDHRDH"/>
</dbReference>
<keyword evidence="7" id="KW-1185">Reference proteome</keyword>
<evidence type="ECO:0000256" key="1">
    <source>
        <dbReference type="ARBA" id="ARBA00006484"/>
    </source>
</evidence>
<gene>
    <name evidence="6" type="ORF">ISF6_2488</name>
</gene>
<dbReference type="NCBIfam" id="NF005559">
    <property type="entry name" value="PRK07231.1"/>
    <property type="match status" value="1"/>
</dbReference>
<comment type="similarity">
    <text evidence="1">Belongs to the short-chain dehydrogenases/reductases (SDR) family.</text>
</comment>
<dbReference type="GO" id="GO:0008202">
    <property type="term" value="P:steroid metabolic process"/>
    <property type="evidence" value="ECO:0007669"/>
    <property type="project" value="UniProtKB-KW"/>
</dbReference>
<keyword evidence="2 6" id="KW-0560">Oxidoreductase</keyword>
<dbReference type="GO" id="GO:0004316">
    <property type="term" value="F:3-oxoacyl-[acyl-carrier-protein] reductase (NADPH) activity"/>
    <property type="evidence" value="ECO:0007669"/>
    <property type="project" value="UniProtKB-EC"/>
</dbReference>
<evidence type="ECO:0000256" key="5">
    <source>
        <dbReference type="ARBA" id="ARBA00023221"/>
    </source>
</evidence>
<dbReference type="Pfam" id="PF13561">
    <property type="entry name" value="adh_short_C2"/>
    <property type="match status" value="1"/>
</dbReference>
<dbReference type="OrthoDB" id="9178657at2"/>
<keyword evidence="3" id="KW-0520">NAD</keyword>
<dbReference type="CDD" id="cd05233">
    <property type="entry name" value="SDR_c"/>
    <property type="match status" value="1"/>
</dbReference>
<evidence type="ECO:0000313" key="7">
    <source>
        <dbReference type="Proteomes" id="UP000037660"/>
    </source>
</evidence>
<organism evidence="6 7">
    <name type="scientific">Piscinibacter sakaiensis</name>
    <name type="common">Ideonella sakaiensis</name>
    <dbReference type="NCBI Taxonomy" id="1547922"/>
    <lineage>
        <taxon>Bacteria</taxon>
        <taxon>Pseudomonadati</taxon>
        <taxon>Pseudomonadota</taxon>
        <taxon>Betaproteobacteria</taxon>
        <taxon>Burkholderiales</taxon>
        <taxon>Sphaerotilaceae</taxon>
        <taxon>Piscinibacter</taxon>
    </lineage>
</organism>
<dbReference type="STRING" id="1547922.ISF6_2488"/>
<dbReference type="FunFam" id="3.40.50.720:FF:000084">
    <property type="entry name" value="Short-chain dehydrogenase reductase"/>
    <property type="match status" value="1"/>
</dbReference>
<protein>
    <submittedName>
        <fullName evidence="6">3-oxoacyl-ACP reductase</fullName>
        <ecNumber evidence="6">1.1.1.100</ecNumber>
    </submittedName>
</protein>
<reference evidence="6 7" key="2">
    <citation type="journal article" date="2016" name="Science">
        <title>A bacterium that degrades and assimilates poly(ethylene terephthalate).</title>
        <authorList>
            <person name="Yoshida S."/>
            <person name="Hiraga K."/>
            <person name="Takehana T."/>
            <person name="Taniguchi I."/>
            <person name="Yamaji H."/>
            <person name="Maeda Y."/>
            <person name="Toyohara K."/>
            <person name="Miyamoto K."/>
            <person name="Kimura Y."/>
            <person name="Oda K."/>
        </authorList>
    </citation>
    <scope>NUCLEOTIDE SEQUENCE [LARGE SCALE GENOMIC DNA]</scope>
    <source>
        <strain evidence="7">NBRC 110686 / TISTR 2288 / 201-F6</strain>
    </source>
</reference>
<sequence length="302" mass="31441">MAHRLAGKVAFITGACSGIGLATAELFIEEGARVLAADIQDEVGEDLQKRFEGRLVYANCNVMQPERIKAAIDRAVDAFGGLDIVFNNAGAGGHRGGMDEMTLDGWDRTMDLLLRSVMAGTKYALPHLKARGGGSIVNTSSVAALGSGYAPVAYSVAKAAVLHLSRVTAADLARYRIRVNAVLPGFVATQIYGTRFGMDRHAREEMAALLAARGGKTQPLGRVGTSRDIAEAVLYLASDAAGFVTGTQLVVDGGKTVGTRASWDPTAEGTVQEALGITSEALEALMVQGDALAPHAQGGRAG</sequence>
<dbReference type="RefSeq" id="WP_054020626.1">
    <property type="nucleotide sequence ID" value="NZ_BBYR01000037.1"/>
</dbReference>
<dbReference type="InterPro" id="IPR036291">
    <property type="entry name" value="NAD(P)-bd_dom_sf"/>
</dbReference>
<evidence type="ECO:0000256" key="4">
    <source>
        <dbReference type="ARBA" id="ARBA00023098"/>
    </source>
</evidence>
<dbReference type="Proteomes" id="UP000037660">
    <property type="component" value="Unassembled WGS sequence"/>
</dbReference>
<dbReference type="PRINTS" id="PR00080">
    <property type="entry name" value="SDRFAMILY"/>
</dbReference>
<name>A0A0K8P224_PISS1</name>
<dbReference type="SUPFAM" id="SSF51735">
    <property type="entry name" value="NAD(P)-binding Rossmann-fold domains"/>
    <property type="match status" value="1"/>
</dbReference>
<evidence type="ECO:0000256" key="2">
    <source>
        <dbReference type="ARBA" id="ARBA00023002"/>
    </source>
</evidence>
<accession>A0A0K8P224</accession>
<dbReference type="PANTHER" id="PTHR43180:SF28">
    <property type="entry name" value="NAD(P)-BINDING ROSSMANN-FOLD SUPERFAMILY PROTEIN"/>
    <property type="match status" value="1"/>
</dbReference>
<dbReference type="InterPro" id="IPR002347">
    <property type="entry name" value="SDR_fam"/>
</dbReference>
<dbReference type="PANTHER" id="PTHR43180">
    <property type="entry name" value="3-OXOACYL-(ACYL-CARRIER-PROTEIN) REDUCTASE (AFU_ORTHOLOGUE AFUA_6G11210)"/>
    <property type="match status" value="1"/>
</dbReference>
<evidence type="ECO:0000256" key="3">
    <source>
        <dbReference type="ARBA" id="ARBA00023027"/>
    </source>
</evidence>
<proteinExistence type="inferred from homology"/>